<feature type="compositionally biased region" description="Basic and acidic residues" evidence="1">
    <location>
        <begin position="83"/>
        <end position="101"/>
    </location>
</feature>
<dbReference type="Proteomes" id="UP000586095">
    <property type="component" value="Unassembled WGS sequence"/>
</dbReference>
<evidence type="ECO:0000256" key="1">
    <source>
        <dbReference type="SAM" id="MobiDB-lite"/>
    </source>
</evidence>
<dbReference type="EMBL" id="JACCBD010000001">
    <property type="protein sequence ID" value="NYD26082.1"/>
    <property type="molecule type" value="Genomic_DNA"/>
</dbReference>
<evidence type="ECO:0000313" key="3">
    <source>
        <dbReference type="Proteomes" id="UP000586095"/>
    </source>
</evidence>
<proteinExistence type="predicted"/>
<protein>
    <submittedName>
        <fullName evidence="2">Uncharacterized protein</fullName>
    </submittedName>
</protein>
<organism evidence="2 3">
    <name type="scientific">Leucobacter aridicollis</name>
    <dbReference type="NCBI Taxonomy" id="283878"/>
    <lineage>
        <taxon>Bacteria</taxon>
        <taxon>Bacillati</taxon>
        <taxon>Actinomycetota</taxon>
        <taxon>Actinomycetes</taxon>
        <taxon>Micrococcales</taxon>
        <taxon>Microbacteriaceae</taxon>
        <taxon>Leucobacter</taxon>
    </lineage>
</organism>
<dbReference type="AlphaFoldDB" id="A0A852RHC7"/>
<reference evidence="2 3" key="1">
    <citation type="submission" date="2020-07" db="EMBL/GenBank/DDBJ databases">
        <title>Sequencing the genomes of 1000 actinobacteria strains.</title>
        <authorList>
            <person name="Klenk H.-P."/>
        </authorList>
    </citation>
    <scope>NUCLEOTIDE SEQUENCE [LARGE SCALE GENOMIC DNA]</scope>
    <source>
        <strain evidence="2 3">DSM 17380</strain>
    </source>
</reference>
<name>A0A852RHC7_9MICO</name>
<gene>
    <name evidence="2" type="ORF">BJ960_000885</name>
</gene>
<comment type="caution">
    <text evidence="2">The sequence shown here is derived from an EMBL/GenBank/DDBJ whole genome shotgun (WGS) entry which is preliminary data.</text>
</comment>
<evidence type="ECO:0000313" key="2">
    <source>
        <dbReference type="EMBL" id="NYD26082.1"/>
    </source>
</evidence>
<keyword evidence="3" id="KW-1185">Reference proteome</keyword>
<sequence>MNADLQRVYGVCLTDMYEGRIPVLDVADFAVHLPRGGAVHRWVGGWAALTAQEEHLVNVEHLLNAQIAQTAGKRSAPPFPDAPKGERDAEVAKARAEEKRASRARALASMQNRING</sequence>
<accession>A0A852RHC7</accession>
<dbReference type="RefSeq" id="WP_185986415.1">
    <property type="nucleotide sequence ID" value="NZ_BAAALZ010000002.1"/>
</dbReference>
<feature type="region of interest" description="Disordered" evidence="1">
    <location>
        <begin position="70"/>
        <end position="116"/>
    </location>
</feature>